<feature type="region of interest" description="Disordered" evidence="1">
    <location>
        <begin position="44"/>
        <end position="104"/>
    </location>
</feature>
<organism evidence="3 4">
    <name type="scientific">Mesorhizobium huakuii</name>
    <dbReference type="NCBI Taxonomy" id="28104"/>
    <lineage>
        <taxon>Bacteria</taxon>
        <taxon>Pseudomonadati</taxon>
        <taxon>Pseudomonadota</taxon>
        <taxon>Alphaproteobacteria</taxon>
        <taxon>Hyphomicrobiales</taxon>
        <taxon>Phyllobacteriaceae</taxon>
        <taxon>Mesorhizobium</taxon>
    </lineage>
</organism>
<sequence length="104" mass="10463">MKRTVAAIAILLAAISAADARRVVPPTVMNDPLGLSISPTLTPGASDLIDNTPTSTIHEVHAPAGMSPLTVPSDPTGTSLEPTQPVSPQAPATALPLTPVPATN</sequence>
<dbReference type="Proteomes" id="UP000515465">
    <property type="component" value="Chromosome"/>
</dbReference>
<protein>
    <submittedName>
        <fullName evidence="3">Uncharacterized protein</fullName>
    </submittedName>
</protein>
<dbReference type="AlphaFoldDB" id="A0A7G6T0I0"/>
<accession>A0A7G6T0I0</accession>
<reference evidence="4" key="1">
    <citation type="journal article" date="2020" name="Mol. Plant Microbe">
        <title>Rhizobial microsymbionts of the narrowly endemic Oxytropis species growing in Kamchatka are characterized by significant genetic diversity and possess a set of genes that are associated with T3SS and T6SS secretion systems and can affect the development of symbiosis.</title>
        <authorList>
            <person name="Safronova V."/>
            <person name="Guro P."/>
            <person name="Sazanova A."/>
            <person name="Kuznetsova I."/>
            <person name="Belimov A."/>
            <person name="Yakubov V."/>
            <person name="Chirak E."/>
            <person name="Afonin A."/>
            <person name="Gogolev Y."/>
            <person name="Andronov E."/>
            <person name="Tikhonovich I."/>
        </authorList>
    </citation>
    <scope>NUCLEOTIDE SEQUENCE [LARGE SCALE GENOMIC DNA]</scope>
    <source>
        <strain evidence="4">583</strain>
    </source>
</reference>
<keyword evidence="2" id="KW-0732">Signal</keyword>
<evidence type="ECO:0000313" key="4">
    <source>
        <dbReference type="Proteomes" id="UP000515465"/>
    </source>
</evidence>
<evidence type="ECO:0000313" key="3">
    <source>
        <dbReference type="EMBL" id="QND60262.1"/>
    </source>
</evidence>
<dbReference type="EMBL" id="CP050296">
    <property type="protein sequence ID" value="QND60262.1"/>
    <property type="molecule type" value="Genomic_DNA"/>
</dbReference>
<dbReference type="RefSeq" id="WP_183459045.1">
    <property type="nucleotide sequence ID" value="NZ_CP050296.1"/>
</dbReference>
<feature type="chain" id="PRO_5028839344" evidence="2">
    <location>
        <begin position="21"/>
        <end position="104"/>
    </location>
</feature>
<feature type="compositionally biased region" description="Low complexity" evidence="1">
    <location>
        <begin position="90"/>
        <end position="104"/>
    </location>
</feature>
<evidence type="ECO:0000256" key="1">
    <source>
        <dbReference type="SAM" id="MobiDB-lite"/>
    </source>
</evidence>
<evidence type="ECO:0000256" key="2">
    <source>
        <dbReference type="SAM" id="SignalP"/>
    </source>
</evidence>
<name>A0A7G6T0I0_9HYPH</name>
<gene>
    <name evidence="3" type="ORF">HB778_29725</name>
</gene>
<feature type="compositionally biased region" description="Polar residues" evidence="1">
    <location>
        <begin position="44"/>
        <end position="57"/>
    </location>
</feature>
<feature type="compositionally biased region" description="Polar residues" evidence="1">
    <location>
        <begin position="73"/>
        <end position="87"/>
    </location>
</feature>
<feature type="signal peptide" evidence="2">
    <location>
        <begin position="1"/>
        <end position="20"/>
    </location>
</feature>
<proteinExistence type="predicted"/>